<organism evidence="1">
    <name type="scientific">hydrothermal vent metagenome</name>
    <dbReference type="NCBI Taxonomy" id="652676"/>
    <lineage>
        <taxon>unclassified sequences</taxon>
        <taxon>metagenomes</taxon>
        <taxon>ecological metagenomes</taxon>
    </lineage>
</organism>
<evidence type="ECO:0000313" key="1">
    <source>
        <dbReference type="EMBL" id="VAW77062.1"/>
    </source>
</evidence>
<proteinExistence type="predicted"/>
<dbReference type="EMBL" id="UOFL01000117">
    <property type="protein sequence ID" value="VAW77062.1"/>
    <property type="molecule type" value="Genomic_DNA"/>
</dbReference>
<dbReference type="AlphaFoldDB" id="A0A3B0YP88"/>
<sequence>MIKNNFLPYILITLFSTISISYSKAPQVTISDEILFQKAMNANTKENRDKYFIKILAKITHKKFGLNPRMRYSKIQYFANKSLGKIPFQKHINLTKKLIRSNSSILRDIAITIIRKANDKKNSALLIPLLKNDPFPKLRINAMQTLISQNVSINYQDITRMLNKWPDKLKLQKRALSGLISLKAKDSCPLYYAKNQNCESYDGEKLPLYQCLSLYRMPTSSRNTFEIPGNR</sequence>
<protein>
    <submittedName>
        <fullName evidence="1">Uncharacterized protein</fullName>
    </submittedName>
</protein>
<accession>A0A3B0YP88</accession>
<gene>
    <name evidence="1" type="ORF">MNBD_GAMMA12-2474</name>
</gene>
<reference evidence="1" key="1">
    <citation type="submission" date="2018-06" db="EMBL/GenBank/DDBJ databases">
        <authorList>
            <person name="Zhirakovskaya E."/>
        </authorList>
    </citation>
    <scope>NUCLEOTIDE SEQUENCE</scope>
</reference>
<name>A0A3B0YP88_9ZZZZ</name>